<evidence type="ECO:0000313" key="2">
    <source>
        <dbReference type="EMBL" id="KAF3231915.1"/>
    </source>
</evidence>
<dbReference type="AlphaFoldDB" id="A0A6G1MLJ7"/>
<dbReference type="SUPFAM" id="SSF56112">
    <property type="entry name" value="Protein kinase-like (PK-like)"/>
    <property type="match status" value="1"/>
</dbReference>
<feature type="region of interest" description="Disordered" evidence="1">
    <location>
        <begin position="110"/>
        <end position="131"/>
    </location>
</feature>
<comment type="caution">
    <text evidence="2">The sequence shown here is derived from an EMBL/GenBank/DDBJ whole genome shotgun (WGS) entry which is preliminary data.</text>
</comment>
<evidence type="ECO:0000313" key="3">
    <source>
        <dbReference type="Proteomes" id="UP000483672"/>
    </source>
</evidence>
<feature type="compositionally biased region" description="Polar residues" evidence="1">
    <location>
        <begin position="1"/>
        <end position="18"/>
    </location>
</feature>
<evidence type="ECO:0008006" key="4">
    <source>
        <dbReference type="Google" id="ProtNLM"/>
    </source>
</evidence>
<dbReference type="InterPro" id="IPR011009">
    <property type="entry name" value="Kinase-like_dom_sf"/>
</dbReference>
<gene>
    <name evidence="2" type="ORF">TWF191_003891</name>
</gene>
<dbReference type="Proteomes" id="UP000483672">
    <property type="component" value="Unassembled WGS sequence"/>
</dbReference>
<dbReference type="Gene3D" id="1.10.510.10">
    <property type="entry name" value="Transferase(Phosphotransferase) domain 1"/>
    <property type="match status" value="1"/>
</dbReference>
<dbReference type="EMBL" id="WIPF01000002">
    <property type="protein sequence ID" value="KAF3231915.1"/>
    <property type="molecule type" value="Genomic_DNA"/>
</dbReference>
<accession>A0A6G1MLJ7</accession>
<name>A0A6G1MLJ7_ORBOL</name>
<reference evidence="2 3" key="1">
    <citation type="submission" date="2019-06" db="EMBL/GenBank/DDBJ databases">
        <authorList>
            <person name="Palmer J.M."/>
        </authorList>
    </citation>
    <scope>NUCLEOTIDE SEQUENCE [LARGE SCALE GENOMIC DNA]</scope>
    <source>
        <strain evidence="2 3">TWF191</strain>
    </source>
</reference>
<proteinExistence type="predicted"/>
<organism evidence="2 3">
    <name type="scientific">Orbilia oligospora</name>
    <name type="common">Nematode-trapping fungus</name>
    <name type="synonym">Arthrobotrys oligospora</name>
    <dbReference type="NCBI Taxonomy" id="2813651"/>
    <lineage>
        <taxon>Eukaryota</taxon>
        <taxon>Fungi</taxon>
        <taxon>Dikarya</taxon>
        <taxon>Ascomycota</taxon>
        <taxon>Pezizomycotina</taxon>
        <taxon>Orbiliomycetes</taxon>
        <taxon>Orbiliales</taxon>
        <taxon>Orbiliaceae</taxon>
        <taxon>Orbilia</taxon>
    </lineage>
</organism>
<sequence length="392" mass="44164">MLGNTWPTQGDPSPQTSAPRAPIAPQPALLSQTPHKTRAERSAGGGELKRPTNTGKSPISRGSMPKAAILKPATAQSMKVTKQKRFPVRLAHQHQKEDTPMLETVYETDTGTPVPTLPKHKSSEEGPVRTSRWSENLPVTLGGLSVLLCRGPKLFYIMKAGKEYVHYYDRKQPTKVYLVAHVSPHEVDFLQKCSNSPQIIDLLGYDTISHGIFDISKSQDLCQIYGFALTSLKENVIWYIASEVLKAIVFLHDQDIVLNTLKCEWILVNVKAEQCRVQIANTKNFSNVTDNKEFRKLRDTRQFGNLVYELIHRIPFDGGKELRRGDISPQLQEFASSTMSRENNFSASRLQAFWKNFLLYTDQAVVHLISLVDGAALDCFQEHGDINENRYD</sequence>
<evidence type="ECO:0000256" key="1">
    <source>
        <dbReference type="SAM" id="MobiDB-lite"/>
    </source>
</evidence>
<feature type="region of interest" description="Disordered" evidence="1">
    <location>
        <begin position="1"/>
        <end position="66"/>
    </location>
</feature>
<protein>
    <recommendedName>
        <fullName evidence="4">Protein kinase domain-containing protein</fullName>
    </recommendedName>
</protein>